<dbReference type="Proteomes" id="UP000094626">
    <property type="component" value="Chromosome"/>
</dbReference>
<dbReference type="AlphaFoldDB" id="A0A1D8A553"/>
<dbReference type="Pfam" id="PF12236">
    <property type="entry name" value="Head-tail_con"/>
    <property type="match status" value="1"/>
</dbReference>
<dbReference type="InterPro" id="IPR020991">
    <property type="entry name" value="Connector_podovirus"/>
</dbReference>
<evidence type="ECO:0000313" key="5">
    <source>
        <dbReference type="Proteomes" id="UP000094626"/>
    </source>
</evidence>
<dbReference type="EMBL" id="CP017075">
    <property type="protein sequence ID" value="AOR77216.1"/>
    <property type="molecule type" value="Genomic_DNA"/>
</dbReference>
<evidence type="ECO:0000256" key="1">
    <source>
        <dbReference type="ARBA" id="ARBA00004328"/>
    </source>
</evidence>
<comment type="subcellular location">
    <subcellularLocation>
        <location evidence="1">Virion</location>
    </subcellularLocation>
</comment>
<evidence type="ECO:0000256" key="2">
    <source>
        <dbReference type="ARBA" id="ARBA00022612"/>
    </source>
</evidence>
<evidence type="ECO:0000313" key="4">
    <source>
        <dbReference type="EMBL" id="AOR77216.1"/>
    </source>
</evidence>
<protein>
    <submittedName>
        <fullName evidence="4">Phage tail protein</fullName>
    </submittedName>
</protein>
<dbReference type="KEGG" id="nre:BES08_10985"/>
<proteinExistence type="predicted"/>
<keyword evidence="3" id="KW-0231">Viral genome packaging</keyword>
<dbReference type="OrthoDB" id="1666403at2"/>
<gene>
    <name evidence="4" type="ORF">BES08_10985</name>
</gene>
<keyword evidence="2" id="KW-1188">Viral release from host cell</keyword>
<sequence>MEKLREHCDQRLRAMKSVRADYVAEWNDIARFAQPARSRFLGSDQNKGTKRRIRNNKLFDPHGIEAFRTLTNGMTSGLTSASRPWKVLKMANEELNALPGVRTWLAECDKAIDAFLARTNFYGAAKAGYGEMGLFGTEACVMVEHWFHGAVCHSLTAGEYWIALSDALVPDTLARECTMTARQIVQTFKSKTPQLIMDAYKGNRGDETFTYFNLIEPNPSHNPMRIGSKAWRSVYWWDGDAADAIIDVRGYDEQPFWAPRWDVVGGDTYGVSPGMECLPALRELQMQAKRRNEAIDRLVKPEMLAKQGVRLTGQPGNVISVGQAMDQYSAMPAYQMPYQAVDAISQEIEKCRLQIDGLSFADLFNAITNMRGIQPRNMEEIASRNEEKLTQLGPVVERASNEKLQVVIDRTFGIMSRGRLLPPAPDSLAEMPGAEIGVEFVPILAQMQRAVGIGQLERAVGFVGNVAGAKPQVLDNIDEDEITREYFERLGVTGKALRDKNAVDEIRAQRAQQQQMEQAAAMMPAAKDGADAARLLSETRAGGVPVLDTMLGA</sequence>
<accession>A0A1D8A553</accession>
<dbReference type="RefSeq" id="WP_069708284.1">
    <property type="nucleotide sequence ID" value="NZ_CP017075.1"/>
</dbReference>
<name>A0A1D8A553_9SPHN</name>
<evidence type="ECO:0000256" key="3">
    <source>
        <dbReference type="ARBA" id="ARBA00023219"/>
    </source>
</evidence>
<reference evidence="5" key="1">
    <citation type="journal article" date="2017" name="J. Biotechnol.">
        <title>Complete genome sequence of Novosphingobium resinovorum SA1, a versatile xenobiotic-degrading bacterium capable of utilizing sulfanilic acid.</title>
        <authorList>
            <person name="Hegedus B."/>
            <person name="Kos P.B."/>
            <person name="Balint B."/>
            <person name="Maroti G."/>
            <person name="Gan H.M."/>
            <person name="Perei K."/>
            <person name="Rakhely G."/>
        </authorList>
    </citation>
    <scope>NUCLEOTIDE SEQUENCE [LARGE SCALE GENOMIC DNA]</scope>
    <source>
        <strain evidence="5">SA1</strain>
    </source>
</reference>
<organism evidence="4 5">
    <name type="scientific">Novosphingobium resinovorum</name>
    <dbReference type="NCBI Taxonomy" id="158500"/>
    <lineage>
        <taxon>Bacteria</taxon>
        <taxon>Pseudomonadati</taxon>
        <taxon>Pseudomonadota</taxon>
        <taxon>Alphaproteobacteria</taxon>
        <taxon>Sphingomonadales</taxon>
        <taxon>Sphingomonadaceae</taxon>
        <taxon>Novosphingobium</taxon>
    </lineage>
</organism>
<keyword evidence="5" id="KW-1185">Reference proteome</keyword>